<reference evidence="1" key="1">
    <citation type="journal article" date="2020" name="Nature">
        <title>Giant virus diversity and host interactions through global metagenomics.</title>
        <authorList>
            <person name="Schulz F."/>
            <person name="Roux S."/>
            <person name="Paez-Espino D."/>
            <person name="Jungbluth S."/>
            <person name="Walsh D.A."/>
            <person name="Denef V.J."/>
            <person name="McMahon K.D."/>
            <person name="Konstantinidis K.T."/>
            <person name="Eloe-Fadrosh E.A."/>
            <person name="Kyrpides N.C."/>
            <person name="Woyke T."/>
        </authorList>
    </citation>
    <scope>NUCLEOTIDE SEQUENCE</scope>
    <source>
        <strain evidence="1">GVMAG-M-3300023179-73</strain>
    </source>
</reference>
<accession>A0A6C0H809</accession>
<proteinExistence type="predicted"/>
<dbReference type="AlphaFoldDB" id="A0A6C0H809"/>
<dbReference type="EMBL" id="MN739889">
    <property type="protein sequence ID" value="QHT76143.1"/>
    <property type="molecule type" value="Genomic_DNA"/>
</dbReference>
<protein>
    <submittedName>
        <fullName evidence="1">Uncharacterized protein</fullName>
    </submittedName>
</protein>
<sequence length="41" mass="4776">MDRFAVVIPETINFTELVKNSHTALTGFSIKIDRHIENRVY</sequence>
<name>A0A6C0H809_9ZZZZ</name>
<organism evidence="1">
    <name type="scientific">viral metagenome</name>
    <dbReference type="NCBI Taxonomy" id="1070528"/>
    <lineage>
        <taxon>unclassified sequences</taxon>
        <taxon>metagenomes</taxon>
        <taxon>organismal metagenomes</taxon>
    </lineage>
</organism>
<evidence type="ECO:0000313" key="1">
    <source>
        <dbReference type="EMBL" id="QHT76143.1"/>
    </source>
</evidence>